<sequence>MAGRANNIVNHLITTSRLLYQKISLTTHSKGAIFPEAPGEGICCGSGCQNCVWLVYAEEILRVIETHPDFLDKSNKKEIYRNIESQLKNEIQDPNLREFVLMDIRSKFSI</sequence>
<dbReference type="AlphaFoldDB" id="A0A0K0FUI0"/>
<dbReference type="PANTHER" id="PTHR21193">
    <property type="entry name" value="OXIDOREDUCTASE-LIKE DOMAIN-CONTAINING PROTEIN 1"/>
    <property type="match status" value="1"/>
</dbReference>
<reference evidence="2" key="1">
    <citation type="submission" date="2014-07" db="EMBL/GenBank/DDBJ databases">
        <authorList>
            <person name="Martin A.A"/>
            <person name="De Silva N."/>
        </authorList>
    </citation>
    <scope>NUCLEOTIDE SEQUENCE</scope>
</reference>
<proteinExistence type="predicted"/>
<accession>A0A0K0FUI0</accession>
<dbReference type="Pfam" id="PF09791">
    <property type="entry name" value="Oxidored-like"/>
    <property type="match status" value="1"/>
</dbReference>
<dbReference type="WBParaSite" id="SVE_1599200.1">
    <property type="protein sequence ID" value="SVE_1599200.1"/>
    <property type="gene ID" value="SVE_1599200"/>
</dbReference>
<protein>
    <submittedName>
        <fullName evidence="3">Oxidoreductase-like domain-containing protein</fullName>
    </submittedName>
</protein>
<reference evidence="3" key="2">
    <citation type="submission" date="2015-08" db="UniProtKB">
        <authorList>
            <consortium name="WormBaseParasite"/>
        </authorList>
    </citation>
    <scope>IDENTIFICATION</scope>
</reference>
<feature type="domain" description="Oxidoreductase-like" evidence="1">
    <location>
        <begin position="35"/>
        <end position="60"/>
    </location>
</feature>
<dbReference type="InterPro" id="IPR019180">
    <property type="entry name" value="Oxidoreductase-like_N"/>
</dbReference>
<dbReference type="GO" id="GO:0005739">
    <property type="term" value="C:mitochondrion"/>
    <property type="evidence" value="ECO:0007669"/>
    <property type="project" value="TreeGrafter"/>
</dbReference>
<keyword evidence="2" id="KW-1185">Reference proteome</keyword>
<dbReference type="InterPro" id="IPR039251">
    <property type="entry name" value="OXLD1"/>
</dbReference>
<evidence type="ECO:0000313" key="2">
    <source>
        <dbReference type="Proteomes" id="UP000035680"/>
    </source>
</evidence>
<dbReference type="Proteomes" id="UP000035680">
    <property type="component" value="Unassembled WGS sequence"/>
</dbReference>
<organism evidence="2 3">
    <name type="scientific">Strongyloides venezuelensis</name>
    <name type="common">Threadworm</name>
    <dbReference type="NCBI Taxonomy" id="75913"/>
    <lineage>
        <taxon>Eukaryota</taxon>
        <taxon>Metazoa</taxon>
        <taxon>Ecdysozoa</taxon>
        <taxon>Nematoda</taxon>
        <taxon>Chromadorea</taxon>
        <taxon>Rhabditida</taxon>
        <taxon>Tylenchina</taxon>
        <taxon>Panagrolaimomorpha</taxon>
        <taxon>Strongyloidoidea</taxon>
        <taxon>Strongyloididae</taxon>
        <taxon>Strongyloides</taxon>
    </lineage>
</organism>
<dbReference type="PANTHER" id="PTHR21193:SF3">
    <property type="entry name" value="OXIDOREDUCTASE-LIKE DOMAIN-CONTAINING PROTEIN 1"/>
    <property type="match status" value="1"/>
</dbReference>
<name>A0A0K0FUI0_STRVS</name>
<evidence type="ECO:0000313" key="3">
    <source>
        <dbReference type="WBParaSite" id="SVE_1599200.1"/>
    </source>
</evidence>
<evidence type="ECO:0000259" key="1">
    <source>
        <dbReference type="Pfam" id="PF09791"/>
    </source>
</evidence>
<dbReference type="STRING" id="75913.A0A0K0FUI0"/>